<dbReference type="EMBL" id="JBBNAF010000010">
    <property type="protein sequence ID" value="KAK9108387.1"/>
    <property type="molecule type" value="Genomic_DNA"/>
</dbReference>
<organism evidence="1 2">
    <name type="scientific">Stephania yunnanensis</name>
    <dbReference type="NCBI Taxonomy" id="152371"/>
    <lineage>
        <taxon>Eukaryota</taxon>
        <taxon>Viridiplantae</taxon>
        <taxon>Streptophyta</taxon>
        <taxon>Embryophyta</taxon>
        <taxon>Tracheophyta</taxon>
        <taxon>Spermatophyta</taxon>
        <taxon>Magnoliopsida</taxon>
        <taxon>Ranunculales</taxon>
        <taxon>Menispermaceae</taxon>
        <taxon>Menispermoideae</taxon>
        <taxon>Cissampelideae</taxon>
        <taxon>Stephania</taxon>
    </lineage>
</organism>
<evidence type="ECO:0000313" key="2">
    <source>
        <dbReference type="Proteomes" id="UP001420932"/>
    </source>
</evidence>
<protein>
    <submittedName>
        <fullName evidence="1">Uncharacterized protein</fullName>
    </submittedName>
</protein>
<dbReference type="Proteomes" id="UP001420932">
    <property type="component" value="Unassembled WGS sequence"/>
</dbReference>
<name>A0AAP0I4A4_9MAGN</name>
<sequence length="54" mass="6214">MEPKCAEQEGKPYTVLFTTNLRKRKVHVGLFRDELGSSATSKQRTRHLSLQLAR</sequence>
<reference evidence="1 2" key="1">
    <citation type="submission" date="2024-01" db="EMBL/GenBank/DDBJ databases">
        <title>Genome assemblies of Stephania.</title>
        <authorList>
            <person name="Yang L."/>
        </authorList>
    </citation>
    <scope>NUCLEOTIDE SEQUENCE [LARGE SCALE GENOMIC DNA]</scope>
    <source>
        <strain evidence="1">YNDBR</strain>
        <tissue evidence="1">Leaf</tissue>
    </source>
</reference>
<accession>A0AAP0I4A4</accession>
<evidence type="ECO:0000313" key="1">
    <source>
        <dbReference type="EMBL" id="KAK9108387.1"/>
    </source>
</evidence>
<proteinExistence type="predicted"/>
<gene>
    <name evidence="1" type="ORF">Syun_024398</name>
</gene>
<comment type="caution">
    <text evidence="1">The sequence shown here is derived from an EMBL/GenBank/DDBJ whole genome shotgun (WGS) entry which is preliminary data.</text>
</comment>
<keyword evidence="2" id="KW-1185">Reference proteome</keyword>
<dbReference type="AlphaFoldDB" id="A0AAP0I4A4"/>